<feature type="compositionally biased region" description="Polar residues" evidence="1">
    <location>
        <begin position="100"/>
        <end position="120"/>
    </location>
</feature>
<dbReference type="InterPro" id="IPR018774">
    <property type="entry name" value="Phage_Mu_GpT"/>
</dbReference>
<keyword evidence="4" id="KW-1185">Reference proteome</keyword>
<protein>
    <submittedName>
        <fullName evidence="3">Mu-like prophage major head subunit gpT</fullName>
    </submittedName>
</protein>
<sequence>MGLPVGTHDDAAHLALATKPVGVQNTAYARAETMMFIAKHEWAGLKWGQIASLLKVESAKADTAILAPSHMTKRRWDALVTGVDTVNWHPRWPRRIKVATSRQNFHPRHGNSSSSTSMRQVRTAPDNRKFETTIRVRREDIEDDRLGVYTPQISMMAHSAAVHPDELVFEVLRRGFEADCYDGQPFFDADHPVLLNGTDAVSVSNFQGGTGTPWFLLVTFRQVKPLVFQTRLPYQMQALNKDSDSNVFFHDEYLYGIRARVNAGYGLWQFAYGSKQELTPENYAAARAAMQAMRYDGGRIMGVVPNLLVVPPAHEAAARALLTAEELPGGGTNIWRGSAELLVSPYLQE</sequence>
<evidence type="ECO:0000313" key="4">
    <source>
        <dbReference type="Proteomes" id="UP000198761"/>
    </source>
</evidence>
<dbReference type="Pfam" id="PF10124">
    <property type="entry name" value="Mu-like_gpT"/>
    <property type="match status" value="1"/>
</dbReference>
<feature type="region of interest" description="Disordered" evidence="1">
    <location>
        <begin position="99"/>
        <end position="124"/>
    </location>
</feature>
<evidence type="ECO:0000259" key="2">
    <source>
        <dbReference type="Pfam" id="PF10124"/>
    </source>
</evidence>
<accession>A0A1H8H5M6</accession>
<proteinExistence type="predicted"/>
<dbReference type="Proteomes" id="UP000198761">
    <property type="component" value="Unassembled WGS sequence"/>
</dbReference>
<evidence type="ECO:0000313" key="3">
    <source>
        <dbReference type="EMBL" id="SEN51652.1"/>
    </source>
</evidence>
<dbReference type="AlphaFoldDB" id="A0A1H8H5M6"/>
<dbReference type="EMBL" id="FOCE01000005">
    <property type="protein sequence ID" value="SEN51652.1"/>
    <property type="molecule type" value="Genomic_DNA"/>
</dbReference>
<dbReference type="STRING" id="933059.SAMN04488103_105262"/>
<reference evidence="3 4" key="1">
    <citation type="submission" date="2016-10" db="EMBL/GenBank/DDBJ databases">
        <authorList>
            <person name="de Groot N.N."/>
        </authorList>
    </citation>
    <scope>NUCLEOTIDE SEQUENCE [LARGE SCALE GENOMIC DNA]</scope>
    <source>
        <strain evidence="3 4">DSM 3857</strain>
    </source>
</reference>
<feature type="domain" description="Bacteriophage Mu GpT" evidence="2">
    <location>
        <begin position="119"/>
        <end position="347"/>
    </location>
</feature>
<name>A0A1H8H5M6_9RHOB</name>
<evidence type="ECO:0000256" key="1">
    <source>
        <dbReference type="SAM" id="MobiDB-lite"/>
    </source>
</evidence>
<gene>
    <name evidence="3" type="ORF">SAMN04488103_105262</name>
</gene>
<organism evidence="3 4">
    <name type="scientific">Gemmobacter aquatilis</name>
    <dbReference type="NCBI Taxonomy" id="933059"/>
    <lineage>
        <taxon>Bacteria</taxon>
        <taxon>Pseudomonadati</taxon>
        <taxon>Pseudomonadota</taxon>
        <taxon>Alphaproteobacteria</taxon>
        <taxon>Rhodobacterales</taxon>
        <taxon>Paracoccaceae</taxon>
        <taxon>Gemmobacter</taxon>
    </lineage>
</organism>